<dbReference type="InterPro" id="IPR023631">
    <property type="entry name" value="Amidase_dom"/>
</dbReference>
<evidence type="ECO:0000259" key="1">
    <source>
        <dbReference type="Pfam" id="PF01425"/>
    </source>
</evidence>
<name>A0A8G2BHM1_9PROT</name>
<dbReference type="RefSeq" id="WP_093150308.1">
    <property type="nucleotide sequence ID" value="NZ_FNBW01000006.1"/>
</dbReference>
<reference evidence="2 3" key="1">
    <citation type="submission" date="2016-10" db="EMBL/GenBank/DDBJ databases">
        <authorList>
            <person name="Varghese N."/>
            <person name="Submissions S."/>
        </authorList>
    </citation>
    <scope>NUCLEOTIDE SEQUENCE [LARGE SCALE GENOMIC DNA]</scope>
    <source>
        <strain evidence="2 3">DSM 18839</strain>
    </source>
</reference>
<dbReference type="SUPFAM" id="SSF75304">
    <property type="entry name" value="Amidase signature (AS) enzymes"/>
    <property type="match status" value="1"/>
</dbReference>
<dbReference type="EMBL" id="FNBW01000006">
    <property type="protein sequence ID" value="SDF76253.1"/>
    <property type="molecule type" value="Genomic_DNA"/>
</dbReference>
<gene>
    <name evidence="2" type="ORF">SAMN05660686_02249</name>
</gene>
<organism evidence="2 3">
    <name type="scientific">Thalassobaculum litoreum DSM 18839</name>
    <dbReference type="NCBI Taxonomy" id="1123362"/>
    <lineage>
        <taxon>Bacteria</taxon>
        <taxon>Pseudomonadati</taxon>
        <taxon>Pseudomonadota</taxon>
        <taxon>Alphaproteobacteria</taxon>
        <taxon>Rhodospirillales</taxon>
        <taxon>Thalassobaculaceae</taxon>
        <taxon>Thalassobaculum</taxon>
    </lineage>
</organism>
<protein>
    <submittedName>
        <fullName evidence="2">Amidase</fullName>
    </submittedName>
</protein>
<accession>A0A8G2BHM1</accession>
<dbReference type="Proteomes" id="UP000198615">
    <property type="component" value="Unassembled WGS sequence"/>
</dbReference>
<dbReference type="Gene3D" id="3.90.1300.10">
    <property type="entry name" value="Amidase signature (AS) domain"/>
    <property type="match status" value="1"/>
</dbReference>
<evidence type="ECO:0000313" key="3">
    <source>
        <dbReference type="Proteomes" id="UP000198615"/>
    </source>
</evidence>
<dbReference type="InterPro" id="IPR000120">
    <property type="entry name" value="Amidase"/>
</dbReference>
<dbReference type="PANTHER" id="PTHR11895:SF76">
    <property type="entry name" value="INDOLEACETAMIDE HYDROLASE"/>
    <property type="match status" value="1"/>
</dbReference>
<dbReference type="GO" id="GO:0003824">
    <property type="term" value="F:catalytic activity"/>
    <property type="evidence" value="ECO:0007669"/>
    <property type="project" value="InterPro"/>
</dbReference>
<keyword evidence="3" id="KW-1185">Reference proteome</keyword>
<dbReference type="Pfam" id="PF01425">
    <property type="entry name" value="Amidase"/>
    <property type="match status" value="1"/>
</dbReference>
<dbReference type="PANTHER" id="PTHR11895">
    <property type="entry name" value="TRANSAMIDASE"/>
    <property type="match status" value="1"/>
</dbReference>
<comment type="caution">
    <text evidence="2">The sequence shown here is derived from an EMBL/GenBank/DDBJ whole genome shotgun (WGS) entry which is preliminary data.</text>
</comment>
<dbReference type="AlphaFoldDB" id="A0A8G2BHM1"/>
<dbReference type="OrthoDB" id="7245165at2"/>
<dbReference type="InterPro" id="IPR036928">
    <property type="entry name" value="AS_sf"/>
</dbReference>
<evidence type="ECO:0000313" key="2">
    <source>
        <dbReference type="EMBL" id="SDF76253.1"/>
    </source>
</evidence>
<sequence length="469" mass="49532">MSVADLIPKTATEIVSLLKNGEVTTGDLLDALEQRIEAVDGTINALPTLCFDRARDRASAASKDSVLAGLPVAIKDLTATQGVLTTYGSPIYKDNVPDSSDILVQMLEAEGGVVYAKANTPEFGAGANTFNEVFGRTVNPWNTSRSVAGSSGGSAAALASGTAWLASGSDLGGSLRNPASFCGIVGFRPTPGRVAHGPSDLPFGSMSVDGPMARNVPDVALMLDAMAGEHPVDPMSLARPAESFTDAVKAKRMPKRVALSTDLGGITPVDKEVAAIVEKAAKVFEDMGCIVEEASPDFTDVQLVFQTLRAMQFAAGKKALLEKHRDLLKPEVIWNIEKGLELTMDEIAQAELARGRLYHRVEQFYRTYDLVLSPATIVPPYPVEHRYVEACNGHTFSNYIEWCTVAYAFTCASCPALSVPAGFTADGLPVGLQIAGRPRGEADLLSAAALYETAAGIKSGIPIDPRAGS</sequence>
<proteinExistence type="predicted"/>
<feature type="domain" description="Amidase" evidence="1">
    <location>
        <begin position="28"/>
        <end position="445"/>
    </location>
</feature>